<dbReference type="PROSITE" id="PS00296">
    <property type="entry name" value="CHAPERONINS_CPN60"/>
    <property type="match status" value="1"/>
</dbReference>
<evidence type="ECO:0000256" key="1">
    <source>
        <dbReference type="ARBA" id="ARBA00006607"/>
    </source>
</evidence>
<dbReference type="CDD" id="cd03344">
    <property type="entry name" value="GroEL"/>
    <property type="match status" value="1"/>
</dbReference>
<dbReference type="Gramene" id="Kaladp0048s0037.1.v1.1">
    <property type="protein sequence ID" value="Kaladp0048s0037.1.v1.1"/>
    <property type="gene ID" value="Kaladp0048s0037.v1.1"/>
</dbReference>
<keyword evidence="4" id="KW-0143">Chaperone</keyword>
<dbReference type="GO" id="GO:0140662">
    <property type="term" value="F:ATP-dependent protein folding chaperone"/>
    <property type="evidence" value="ECO:0007669"/>
    <property type="project" value="InterPro"/>
</dbReference>
<dbReference type="InterPro" id="IPR027409">
    <property type="entry name" value="GroEL-like_apical_dom_sf"/>
</dbReference>
<dbReference type="EnsemblPlants" id="Kaladp0048s0037.1.v1.1">
    <property type="protein sequence ID" value="Kaladp0048s0037.1.v1.1"/>
    <property type="gene ID" value="Kaladp0048s0037.v1.1"/>
</dbReference>
<protein>
    <submittedName>
        <fullName evidence="6">Uncharacterized protein</fullName>
    </submittedName>
</protein>
<proteinExistence type="inferred from homology"/>
<accession>A0A7N0TWV6</accession>
<evidence type="ECO:0000256" key="5">
    <source>
        <dbReference type="RuleBase" id="RU000418"/>
    </source>
</evidence>
<comment type="similarity">
    <text evidence="1 5">Belongs to the chaperonin (HSP60) family.</text>
</comment>
<keyword evidence="2" id="KW-0547">Nucleotide-binding</keyword>
<dbReference type="NCBIfam" id="NF009488">
    <property type="entry name" value="PRK12850.1"/>
    <property type="match status" value="1"/>
</dbReference>
<dbReference type="PANTHER" id="PTHR45633">
    <property type="entry name" value="60 KDA HEAT SHOCK PROTEIN, MITOCHONDRIAL"/>
    <property type="match status" value="1"/>
</dbReference>
<dbReference type="NCBIfam" id="NF000592">
    <property type="entry name" value="PRK00013.1"/>
    <property type="match status" value="1"/>
</dbReference>
<dbReference type="Gene3D" id="3.50.7.10">
    <property type="entry name" value="GroEL"/>
    <property type="match status" value="1"/>
</dbReference>
<dbReference type="InterPro" id="IPR001844">
    <property type="entry name" value="Cpn60/GroEL"/>
</dbReference>
<dbReference type="NCBIfam" id="NF009489">
    <property type="entry name" value="PRK12851.1"/>
    <property type="match status" value="1"/>
</dbReference>
<dbReference type="Gene3D" id="3.30.260.10">
    <property type="entry name" value="TCP-1-like chaperonin intermediate domain"/>
    <property type="match status" value="1"/>
</dbReference>
<sequence length="585" mass="61590">MASASAPFTVSTFASTKQTSLRRKSSRQAQRLIYKPSGSRLTVRAAAKEIAFDQKSRAALQAGIDKLADAVGLTLGPRGRNVVLDEFGSPKVVNDGVTIARAIELPDAMENAGAALIREVASKTNDSAGDGTTTASVLAREIIKLGLLSVTSGANPVSIKKGIDKTVARLIEELEKKARPVKGGDDIKAVASISAGNYELIGAMIADAIDKVGPDGVLSIESSSSFETTVDVEEGMEIDRGYISPQFVTNPEKLIAEFENARVLVTDQKITSIKEIIPLLEKTTQLRAPLLIIAEDVTGEALATLVVNKLRGILNVAAIKAPGFGERRKALLQDIAIMTGAEFQANDLGLLIENTAVDQLGTARKITISKDTTTIIADAASKDEIQARIAQIKRELAETDSVYDSEKLAERIAKLSGGVAIIKVGAATETELEDRKLRIEDAKNATFAAIEEGIVPGGGAALVHLSTYIPAIKDTIEDAEEKLGADIIQKALVAPAALIAQNAGIEGEVVVEKVKASEWEIGYNAMTDKYENLVESGIIDPAKVTRCALQNAASVAGMVLTTQAIVVEKPKPKAPAAGAAQGLAV</sequence>
<dbReference type="SUPFAM" id="SSF48592">
    <property type="entry name" value="GroEL equatorial domain-like"/>
    <property type="match status" value="1"/>
</dbReference>
<dbReference type="InterPro" id="IPR018370">
    <property type="entry name" value="Chaperonin_Cpn60_CS"/>
</dbReference>
<evidence type="ECO:0000256" key="4">
    <source>
        <dbReference type="ARBA" id="ARBA00023186"/>
    </source>
</evidence>
<reference evidence="6" key="1">
    <citation type="submission" date="2021-01" db="UniProtKB">
        <authorList>
            <consortium name="EnsemblPlants"/>
        </authorList>
    </citation>
    <scope>IDENTIFICATION</scope>
</reference>
<dbReference type="SUPFAM" id="SSF54849">
    <property type="entry name" value="GroEL-intermediate domain like"/>
    <property type="match status" value="1"/>
</dbReference>
<dbReference type="PRINTS" id="PR00298">
    <property type="entry name" value="CHAPERONIN60"/>
</dbReference>
<dbReference type="AlphaFoldDB" id="A0A7N0TWV6"/>
<evidence type="ECO:0000313" key="6">
    <source>
        <dbReference type="EnsemblPlants" id="Kaladp0048s0037.1.v1.1"/>
    </source>
</evidence>
<dbReference type="GO" id="GO:0042026">
    <property type="term" value="P:protein refolding"/>
    <property type="evidence" value="ECO:0007669"/>
    <property type="project" value="InterPro"/>
</dbReference>
<evidence type="ECO:0000256" key="3">
    <source>
        <dbReference type="ARBA" id="ARBA00022840"/>
    </source>
</evidence>
<dbReference type="InterPro" id="IPR027410">
    <property type="entry name" value="TCP-1-like_intermed_sf"/>
</dbReference>
<name>A0A7N0TWV6_KALFE</name>
<dbReference type="InterPro" id="IPR027413">
    <property type="entry name" value="GROEL-like_equatorial_sf"/>
</dbReference>
<dbReference type="FunFam" id="3.50.7.10:FF:000001">
    <property type="entry name" value="60 kDa chaperonin"/>
    <property type="match status" value="1"/>
</dbReference>
<evidence type="ECO:0000256" key="2">
    <source>
        <dbReference type="ARBA" id="ARBA00022741"/>
    </source>
</evidence>
<dbReference type="SUPFAM" id="SSF52029">
    <property type="entry name" value="GroEL apical domain-like"/>
    <property type="match status" value="1"/>
</dbReference>
<evidence type="ECO:0000313" key="7">
    <source>
        <dbReference type="Proteomes" id="UP000594263"/>
    </source>
</evidence>
<dbReference type="InterPro" id="IPR002423">
    <property type="entry name" value="Cpn60/GroEL/TCP-1"/>
</dbReference>
<dbReference type="GO" id="GO:0005524">
    <property type="term" value="F:ATP binding"/>
    <property type="evidence" value="ECO:0007669"/>
    <property type="project" value="UniProtKB-KW"/>
</dbReference>
<keyword evidence="3" id="KW-0067">ATP-binding</keyword>
<organism evidence="6 7">
    <name type="scientific">Kalanchoe fedtschenkoi</name>
    <name type="common">Lavender scallops</name>
    <name type="synonym">South American air plant</name>
    <dbReference type="NCBI Taxonomy" id="63787"/>
    <lineage>
        <taxon>Eukaryota</taxon>
        <taxon>Viridiplantae</taxon>
        <taxon>Streptophyta</taxon>
        <taxon>Embryophyta</taxon>
        <taxon>Tracheophyta</taxon>
        <taxon>Spermatophyta</taxon>
        <taxon>Magnoliopsida</taxon>
        <taxon>eudicotyledons</taxon>
        <taxon>Gunneridae</taxon>
        <taxon>Pentapetalae</taxon>
        <taxon>Saxifragales</taxon>
        <taxon>Crassulaceae</taxon>
        <taxon>Kalanchoe</taxon>
    </lineage>
</organism>
<dbReference type="NCBIfam" id="TIGR02348">
    <property type="entry name" value="GroEL"/>
    <property type="match status" value="1"/>
</dbReference>
<dbReference type="OMA" id="LVLICHI"/>
<dbReference type="NCBIfam" id="NF009487">
    <property type="entry name" value="PRK12849.1"/>
    <property type="match status" value="1"/>
</dbReference>
<dbReference type="Gene3D" id="1.10.560.10">
    <property type="entry name" value="GroEL-like equatorial domain"/>
    <property type="match status" value="1"/>
</dbReference>
<keyword evidence="7" id="KW-1185">Reference proteome</keyword>
<dbReference type="Pfam" id="PF00118">
    <property type="entry name" value="Cpn60_TCP1"/>
    <property type="match status" value="1"/>
</dbReference>
<dbReference type="Proteomes" id="UP000594263">
    <property type="component" value="Unplaced"/>
</dbReference>
<dbReference type="HAMAP" id="MF_00600">
    <property type="entry name" value="CH60"/>
    <property type="match status" value="1"/>
</dbReference>